<dbReference type="Proteomes" id="UP000427769">
    <property type="component" value="Chromosome"/>
</dbReference>
<proteinExistence type="predicted"/>
<dbReference type="PANTHER" id="PTHR35866">
    <property type="entry name" value="PUTATIVE-RELATED"/>
    <property type="match status" value="1"/>
</dbReference>
<keyword evidence="2" id="KW-1185">Reference proteome</keyword>
<evidence type="ECO:0000313" key="2">
    <source>
        <dbReference type="Proteomes" id="UP000427769"/>
    </source>
</evidence>
<dbReference type="PANTHER" id="PTHR35866:SF1">
    <property type="entry name" value="YKGJ FAMILY CYSTEINE CLUSTER PROTEIN"/>
    <property type="match status" value="1"/>
</dbReference>
<dbReference type="EMBL" id="AP021875">
    <property type="protein sequence ID" value="BBO78668.1"/>
    <property type="molecule type" value="Genomic_DNA"/>
</dbReference>
<evidence type="ECO:0000313" key="1">
    <source>
        <dbReference type="EMBL" id="BBO78668.1"/>
    </source>
</evidence>
<dbReference type="KEGG" id="dwd:DSCW_60850"/>
<organism evidence="1 2">
    <name type="scientific">Desulfosarcina widdelii</name>
    <dbReference type="NCBI Taxonomy" id="947919"/>
    <lineage>
        <taxon>Bacteria</taxon>
        <taxon>Pseudomonadati</taxon>
        <taxon>Thermodesulfobacteriota</taxon>
        <taxon>Desulfobacteria</taxon>
        <taxon>Desulfobacterales</taxon>
        <taxon>Desulfosarcinaceae</taxon>
        <taxon>Desulfosarcina</taxon>
    </lineage>
</organism>
<protein>
    <submittedName>
        <fullName evidence="1">Zinc/iron-chelating domain-containing protein</fullName>
    </submittedName>
</protein>
<dbReference type="AlphaFoldDB" id="A0A5K7ZC38"/>
<dbReference type="InterPro" id="IPR005358">
    <property type="entry name" value="Puta_zinc/iron-chelating_dom"/>
</dbReference>
<dbReference type="Pfam" id="PF03692">
    <property type="entry name" value="CxxCxxCC"/>
    <property type="match status" value="1"/>
</dbReference>
<reference evidence="1 2" key="1">
    <citation type="submission" date="2019-11" db="EMBL/GenBank/DDBJ databases">
        <title>Comparative genomics of hydrocarbon-degrading Desulfosarcina strains.</title>
        <authorList>
            <person name="Watanabe M."/>
            <person name="Kojima H."/>
            <person name="Fukui M."/>
        </authorList>
    </citation>
    <scope>NUCLEOTIDE SEQUENCE [LARGE SCALE GENOMIC DNA]</scope>
    <source>
        <strain evidence="1 2">PP31</strain>
    </source>
</reference>
<name>A0A5K7ZC38_9BACT</name>
<dbReference type="OrthoDB" id="9780934at2"/>
<dbReference type="RefSeq" id="WP_155307285.1">
    <property type="nucleotide sequence ID" value="NZ_AP021875.1"/>
</dbReference>
<gene>
    <name evidence="1" type="ORF">DSCW_60850</name>
</gene>
<accession>A0A5K7ZC38</accession>
<sequence>MSMNGKEHDTGCRRCGTCCEKGGPGLHHEDRPLVESGSIPATSLYTIRRGELVRDDIRGSIAPLAEEIVKIKGQAGKWTCLFYDRQDHGCRIYDDRPLECRVLNCRDTGPIEKIYDKARLTRRDLLATVAGLWELIEDHEQRCSYAKLGAWVYGGTLQNDAYKQEEAILETLRYDTHIRQLAVEKGGLDAELLAFVFGRPLAETIRMFGIDLVRKNGTYGLVRAKDRCGN</sequence>